<evidence type="ECO:0008006" key="4">
    <source>
        <dbReference type="Google" id="ProtNLM"/>
    </source>
</evidence>
<protein>
    <recommendedName>
        <fullName evidence="4">Inositol-pentakisphosphate 2-kinase</fullName>
    </recommendedName>
</protein>
<gene>
    <name evidence="2" type="ORF">PECAL_4P13710</name>
</gene>
<sequence length="352" mass="38727">MLRPARRHVAALAALLIIWALAARRQTRLARGLAGGDGGREGLAALRAASTQSYTVTDATASGSGLTVKYLLDFEGGERALYKPLRMNFERIGGKDVKDARHLEEPWGEVVASALARVLRLRNVPPAIIMEVPSSTLAAATAPRSLRALLSRCPRYISRRLVRRLAPSISRDGCALRDDVDMVRGALVRWEPHDLVRLARPNRWFLRGARALCGVGACPLSIRERRAWGDLEAFDAILGNYDRANNIFYRGRRIAPLDHNHVGRNLTIARIGWRWCDASPAVAHIVRAAAAREVVHEGCATTDGSLFAAVACEAAPDELPEKFRRILDANAAAYAQHLASPFCRRRRRGDVS</sequence>
<dbReference type="OrthoDB" id="10624383at2759"/>
<evidence type="ECO:0000313" key="2">
    <source>
        <dbReference type="EMBL" id="CAH0374105.1"/>
    </source>
</evidence>
<proteinExistence type="predicted"/>
<feature type="signal peptide" evidence="1">
    <location>
        <begin position="1"/>
        <end position="22"/>
    </location>
</feature>
<evidence type="ECO:0000313" key="3">
    <source>
        <dbReference type="Proteomes" id="UP000789595"/>
    </source>
</evidence>
<reference evidence="2" key="1">
    <citation type="submission" date="2021-11" db="EMBL/GenBank/DDBJ databases">
        <authorList>
            <consortium name="Genoscope - CEA"/>
            <person name="William W."/>
        </authorList>
    </citation>
    <scope>NUCLEOTIDE SEQUENCE</scope>
</reference>
<dbReference type="Proteomes" id="UP000789595">
    <property type="component" value="Unassembled WGS sequence"/>
</dbReference>
<organism evidence="2 3">
    <name type="scientific">Pelagomonas calceolata</name>
    <dbReference type="NCBI Taxonomy" id="35677"/>
    <lineage>
        <taxon>Eukaryota</taxon>
        <taxon>Sar</taxon>
        <taxon>Stramenopiles</taxon>
        <taxon>Ochrophyta</taxon>
        <taxon>Pelagophyceae</taxon>
        <taxon>Pelagomonadales</taxon>
        <taxon>Pelagomonadaceae</taxon>
        <taxon>Pelagomonas</taxon>
    </lineage>
</organism>
<dbReference type="AlphaFoldDB" id="A0A8J2SMX1"/>
<evidence type="ECO:0000256" key="1">
    <source>
        <dbReference type="SAM" id="SignalP"/>
    </source>
</evidence>
<keyword evidence="1" id="KW-0732">Signal</keyword>
<dbReference type="EMBL" id="CAKKNE010000004">
    <property type="protein sequence ID" value="CAH0374105.1"/>
    <property type="molecule type" value="Genomic_DNA"/>
</dbReference>
<feature type="chain" id="PRO_5035150286" description="Inositol-pentakisphosphate 2-kinase" evidence="1">
    <location>
        <begin position="23"/>
        <end position="352"/>
    </location>
</feature>
<keyword evidence="3" id="KW-1185">Reference proteome</keyword>
<accession>A0A8J2SMX1</accession>
<comment type="caution">
    <text evidence="2">The sequence shown here is derived from an EMBL/GenBank/DDBJ whole genome shotgun (WGS) entry which is preliminary data.</text>
</comment>
<name>A0A8J2SMX1_9STRA</name>